<evidence type="ECO:0000256" key="1">
    <source>
        <dbReference type="SAM" id="MobiDB-lite"/>
    </source>
</evidence>
<dbReference type="OrthoDB" id="1203055at2"/>
<keyword evidence="3" id="KW-1185">Reference proteome</keyword>
<reference evidence="2 3" key="1">
    <citation type="submission" date="2019-03" db="EMBL/GenBank/DDBJ databases">
        <title>Genomic Encyclopedia of Archaeal and Bacterial Type Strains, Phase II (KMG-II): from individual species to whole genera.</title>
        <authorList>
            <person name="Goeker M."/>
        </authorList>
    </citation>
    <scope>NUCLEOTIDE SEQUENCE [LARGE SCALE GENOMIC DNA]</scope>
    <source>
        <strain evidence="2 3">DSM 18435</strain>
    </source>
</reference>
<protein>
    <submittedName>
        <fullName evidence="2">Uncharacterized protein</fullName>
    </submittedName>
</protein>
<dbReference type="RefSeq" id="WP_133642584.1">
    <property type="nucleotide sequence ID" value="NZ_SNYI01000001.1"/>
</dbReference>
<proteinExistence type="predicted"/>
<dbReference type="AlphaFoldDB" id="A0A4R6TQ22"/>
<sequence length="157" mass="18478">MNYRVSKYRNNFRPLRYIAWMLFFVLLVAPAKVDAQAIRSEAPTEDFYRERAAADAELEHQLRWKYEEDEKDFWMDQRNFENDLKAEDPLNYHVYMTGKRLAYDYQETQCTAACNHGKIYKAQSDLYLQYSEGSENLADAVNGEGKTPVVASGHERR</sequence>
<evidence type="ECO:0000313" key="3">
    <source>
        <dbReference type="Proteomes" id="UP000295468"/>
    </source>
</evidence>
<comment type="caution">
    <text evidence="2">The sequence shown here is derived from an EMBL/GenBank/DDBJ whole genome shotgun (WGS) entry which is preliminary data.</text>
</comment>
<feature type="region of interest" description="Disordered" evidence="1">
    <location>
        <begin position="138"/>
        <end position="157"/>
    </location>
</feature>
<dbReference type="EMBL" id="SNYI01000001">
    <property type="protein sequence ID" value="TDQ32536.1"/>
    <property type="molecule type" value="Genomic_DNA"/>
</dbReference>
<gene>
    <name evidence="2" type="ORF">CLV82_0365</name>
</gene>
<accession>A0A4R6TQ22</accession>
<organism evidence="2 3">
    <name type="scientific">Zeaxanthinibacter enoshimensis</name>
    <dbReference type="NCBI Taxonomy" id="392009"/>
    <lineage>
        <taxon>Bacteria</taxon>
        <taxon>Pseudomonadati</taxon>
        <taxon>Bacteroidota</taxon>
        <taxon>Flavobacteriia</taxon>
        <taxon>Flavobacteriales</taxon>
        <taxon>Flavobacteriaceae</taxon>
        <taxon>Zeaxanthinibacter</taxon>
    </lineage>
</organism>
<dbReference type="Proteomes" id="UP000295468">
    <property type="component" value="Unassembled WGS sequence"/>
</dbReference>
<evidence type="ECO:0000313" key="2">
    <source>
        <dbReference type="EMBL" id="TDQ32536.1"/>
    </source>
</evidence>
<name>A0A4R6TQ22_9FLAO</name>